<dbReference type="GO" id="GO:0016020">
    <property type="term" value="C:membrane"/>
    <property type="evidence" value="ECO:0007669"/>
    <property type="project" value="TreeGrafter"/>
</dbReference>
<reference evidence="9" key="1">
    <citation type="submission" date="2019-07" db="EMBL/GenBank/DDBJ databases">
        <title>Annotation for the trematode Paragonimus miyazaki's.</title>
        <authorList>
            <person name="Choi Y.-J."/>
        </authorList>
    </citation>
    <scope>NUCLEOTIDE SEQUENCE</scope>
    <source>
        <strain evidence="9">Japan</strain>
    </source>
</reference>
<proteinExistence type="inferred from homology"/>
<protein>
    <recommendedName>
        <fullName evidence="4">Lengsin</fullName>
    </recommendedName>
    <alternativeName>
        <fullName evidence="5">Glutamate-ammonia ligase domain-containing protein 1</fullName>
    </alternativeName>
</protein>
<evidence type="ECO:0000256" key="3">
    <source>
        <dbReference type="ARBA" id="ARBA00038790"/>
    </source>
</evidence>
<dbReference type="InterPro" id="IPR014746">
    <property type="entry name" value="Gln_synth/guanido_kin_cat_dom"/>
</dbReference>
<evidence type="ECO:0000259" key="8">
    <source>
        <dbReference type="PROSITE" id="PS51987"/>
    </source>
</evidence>
<name>A0A8S9Z481_9TREM</name>
<dbReference type="EMBL" id="JTDE01000362">
    <property type="protein sequence ID" value="KAF7261484.1"/>
    <property type="molecule type" value="Genomic_DNA"/>
</dbReference>
<evidence type="ECO:0000313" key="9">
    <source>
        <dbReference type="EMBL" id="KAF7261484.1"/>
    </source>
</evidence>
<dbReference type="PROSITE" id="PS51987">
    <property type="entry name" value="GS_CATALYTIC"/>
    <property type="match status" value="1"/>
</dbReference>
<sequence>MDETKDAKEKELTKKLLAYDYIRLSFVDLNGLHLSKLVSTKHVHKIISGQYEMYAGMITFGPRMEVVDIPYIVQRKHINNHLRPDFDTLHPCPWAGYLNREALYRSVENVPHQRVGAVLCDMSWPEGDPMQAYPRVVVKRLLEELENKHGLTIMSAFEPEFRAFKPETIEPSCRNPRVPISDSTIPEPVPFTIGEDMYKTSLLSVYESFFMDLDRNMREAGVDIQDCSNENGSGQLECPLMPDYGIKPADQYFIFKQAVKEIALKHDIAISFMTTPFVEGSSSGCHFNHSLWKVDDKRNAFFSMTDKDRLSKVARHWIGGLLEHLPAMLALCSPTINCYRRLHKKLAPDAINWDFNDRFVTVRVKNTDEKRTYIENRIPSSASCPYHVMAATIAAGMDGIERKLEPVAPGQKPINGKATPTCKLLPNTFQEALHSLQADTLFVKKLGPDFVDWFCQVKQRGDFHSLGKVDITNGDQINLAYERHEYLKYM</sequence>
<dbReference type="InterPro" id="IPR008146">
    <property type="entry name" value="Gln_synth_cat_dom"/>
</dbReference>
<dbReference type="OrthoDB" id="77835at2759"/>
<dbReference type="PANTHER" id="PTHR43407">
    <property type="entry name" value="GLUTAMINE SYNTHETASE"/>
    <property type="match status" value="1"/>
</dbReference>
<evidence type="ECO:0000313" key="10">
    <source>
        <dbReference type="Proteomes" id="UP000822476"/>
    </source>
</evidence>
<dbReference type="PANTHER" id="PTHR43407:SF1">
    <property type="entry name" value="LENGSIN"/>
    <property type="match status" value="1"/>
</dbReference>
<dbReference type="Pfam" id="PF00120">
    <property type="entry name" value="Gln-synt_C"/>
    <property type="match status" value="1"/>
</dbReference>
<dbReference type="InterPro" id="IPR036651">
    <property type="entry name" value="Gln_synt_N_sf"/>
</dbReference>
<comment type="function">
    <text evidence="2">May act as a component of the cytoskeleton or as a chaperone for the reorganization of intermediate filament proteins during terminal differentiation in the lens. Does not seem to have enzymatic activity.</text>
</comment>
<comment type="subunit">
    <text evidence="3">Dodecamer. Interacts with BFSP2 and VIM.</text>
</comment>
<dbReference type="GO" id="GO:0004356">
    <property type="term" value="F:glutamine synthetase activity"/>
    <property type="evidence" value="ECO:0007669"/>
    <property type="project" value="InterPro"/>
</dbReference>
<dbReference type="Gene3D" id="3.30.590.10">
    <property type="entry name" value="Glutamine synthetase/guanido kinase, catalytic domain"/>
    <property type="match status" value="1"/>
</dbReference>
<evidence type="ECO:0000256" key="1">
    <source>
        <dbReference type="ARBA" id="ARBA00009897"/>
    </source>
</evidence>
<dbReference type="Gene3D" id="3.10.20.70">
    <property type="entry name" value="Glutamine synthetase, N-terminal domain"/>
    <property type="match status" value="1"/>
</dbReference>
<feature type="domain" description="GS catalytic" evidence="8">
    <location>
        <begin position="134"/>
        <end position="490"/>
    </location>
</feature>
<dbReference type="SUPFAM" id="SSF55931">
    <property type="entry name" value="Glutamine synthetase/guanido kinase"/>
    <property type="match status" value="1"/>
</dbReference>
<gene>
    <name evidence="9" type="ORF">EG68_01444</name>
</gene>
<evidence type="ECO:0000256" key="4">
    <source>
        <dbReference type="ARBA" id="ARBA00039404"/>
    </source>
</evidence>
<dbReference type="Proteomes" id="UP000822476">
    <property type="component" value="Unassembled WGS sequence"/>
</dbReference>
<accession>A0A8S9Z481</accession>
<evidence type="ECO:0000256" key="5">
    <source>
        <dbReference type="ARBA" id="ARBA00042675"/>
    </source>
</evidence>
<evidence type="ECO:0000256" key="6">
    <source>
        <dbReference type="PROSITE-ProRule" id="PRU01331"/>
    </source>
</evidence>
<dbReference type="AlphaFoldDB" id="A0A8S9Z481"/>
<evidence type="ECO:0000256" key="2">
    <source>
        <dbReference type="ARBA" id="ARBA00037583"/>
    </source>
</evidence>
<keyword evidence="10" id="KW-1185">Reference proteome</keyword>
<comment type="caution">
    <text evidence="9">The sequence shown here is derived from an EMBL/GenBank/DDBJ whole genome shotgun (WGS) entry which is preliminary data.</text>
</comment>
<evidence type="ECO:0000256" key="7">
    <source>
        <dbReference type="RuleBase" id="RU000384"/>
    </source>
</evidence>
<dbReference type="GO" id="GO:0005737">
    <property type="term" value="C:cytoplasm"/>
    <property type="evidence" value="ECO:0007669"/>
    <property type="project" value="TreeGrafter"/>
</dbReference>
<organism evidence="9 10">
    <name type="scientific">Paragonimus skrjabini miyazakii</name>
    <dbReference type="NCBI Taxonomy" id="59628"/>
    <lineage>
        <taxon>Eukaryota</taxon>
        <taxon>Metazoa</taxon>
        <taxon>Spiralia</taxon>
        <taxon>Lophotrochozoa</taxon>
        <taxon>Platyhelminthes</taxon>
        <taxon>Trematoda</taxon>
        <taxon>Digenea</taxon>
        <taxon>Plagiorchiida</taxon>
        <taxon>Troglotremata</taxon>
        <taxon>Troglotrematidae</taxon>
        <taxon>Paragonimus</taxon>
    </lineage>
</organism>
<dbReference type="SMART" id="SM01230">
    <property type="entry name" value="Gln-synt_C"/>
    <property type="match status" value="1"/>
</dbReference>
<dbReference type="GO" id="GO:0006542">
    <property type="term" value="P:glutamine biosynthetic process"/>
    <property type="evidence" value="ECO:0007669"/>
    <property type="project" value="InterPro"/>
</dbReference>
<comment type="similarity">
    <text evidence="1 6 7">Belongs to the glutamine synthetase family.</text>
</comment>